<dbReference type="Pfam" id="PF08937">
    <property type="entry name" value="ThsB_TIR"/>
    <property type="match status" value="1"/>
</dbReference>
<dbReference type="InterPro" id="IPR015032">
    <property type="entry name" value="ThsB__TIR-like_domain"/>
</dbReference>
<dbReference type="Proteomes" id="UP000270988">
    <property type="component" value="Chromosome"/>
</dbReference>
<evidence type="ECO:0000256" key="1">
    <source>
        <dbReference type="SAM" id="MobiDB-lite"/>
    </source>
</evidence>
<evidence type="ECO:0000259" key="2">
    <source>
        <dbReference type="Pfam" id="PF08937"/>
    </source>
</evidence>
<dbReference type="EMBL" id="LR134521">
    <property type="protein sequence ID" value="VEJ30980.1"/>
    <property type="molecule type" value="Genomic_DNA"/>
</dbReference>
<protein>
    <submittedName>
        <fullName evidence="3">MTH538 TIR-like domain (DUF1863)</fullName>
    </submittedName>
</protein>
<name>A0A448UYL6_9MICC</name>
<proteinExistence type="predicted"/>
<sequence>MFAQLDFQSPRVPKHRVFISFHHVDDLYRQQFEKDFSGQVDGFICRSIQDGDINPRNKAETIRKRIRDQFISDSTVTVVLIGTETWRRKHIDWEIGYSLTQTSRNHHSGLIGILLPSYIPDSCCEEFLTEDEAVYTPCNIPPRLYDNVLSGYAKIYAYPQSAQCLKTWIHEAYQTRRKRKARPINQRHYFKRNIPSNHANRKP</sequence>
<dbReference type="AlphaFoldDB" id="A0A448UYL6"/>
<feature type="domain" description="Thoeris protein ThsB TIR-like" evidence="2">
    <location>
        <begin position="18"/>
        <end position="116"/>
    </location>
</feature>
<evidence type="ECO:0000313" key="3">
    <source>
        <dbReference type="EMBL" id="VEJ30980.1"/>
    </source>
</evidence>
<feature type="region of interest" description="Disordered" evidence="1">
    <location>
        <begin position="179"/>
        <end position="203"/>
    </location>
</feature>
<feature type="compositionally biased region" description="Polar residues" evidence="1">
    <location>
        <begin position="194"/>
        <end position="203"/>
    </location>
</feature>
<reference evidence="3 4" key="1">
    <citation type="submission" date="2018-12" db="EMBL/GenBank/DDBJ databases">
        <authorList>
            <consortium name="Pathogen Informatics"/>
        </authorList>
    </citation>
    <scope>NUCLEOTIDE SEQUENCE [LARGE SCALE GENOMIC DNA]</scope>
    <source>
        <strain evidence="3 4">NCTC10918</strain>
    </source>
</reference>
<evidence type="ECO:0000313" key="4">
    <source>
        <dbReference type="Proteomes" id="UP000270988"/>
    </source>
</evidence>
<organism evidence="3 4">
    <name type="scientific">Rothia dentocariosa</name>
    <dbReference type="NCBI Taxonomy" id="2047"/>
    <lineage>
        <taxon>Bacteria</taxon>
        <taxon>Bacillati</taxon>
        <taxon>Actinomycetota</taxon>
        <taxon>Actinomycetes</taxon>
        <taxon>Micrococcales</taxon>
        <taxon>Micrococcaceae</taxon>
        <taxon>Rothia</taxon>
    </lineage>
</organism>
<accession>A0A448UYL6</accession>
<gene>
    <name evidence="3" type="ORF">NCTC10918_02272</name>
</gene>